<feature type="transmembrane region" description="Helical" evidence="13">
    <location>
        <begin position="376"/>
        <end position="399"/>
    </location>
</feature>
<feature type="domain" description="FAD-binding FR-type" evidence="18">
    <location>
        <begin position="642"/>
        <end position="753"/>
    </location>
</feature>
<dbReference type="Pfam" id="PF03188">
    <property type="entry name" value="Cytochrom_B561"/>
    <property type="match status" value="1"/>
</dbReference>
<dbReference type="InterPro" id="IPR001199">
    <property type="entry name" value="Cyt_B5-like_heme/steroid-bd"/>
</dbReference>
<feature type="transmembrane region" description="Helical" evidence="13">
    <location>
        <begin position="770"/>
        <end position="791"/>
    </location>
</feature>
<feature type="chain" id="PRO_5041975449" description="Cytochrome b5 heme-binding domain-containing protein" evidence="14">
    <location>
        <begin position="30"/>
        <end position="988"/>
    </location>
</feature>
<dbReference type="CDD" id="cd08760">
    <property type="entry name" value="Cyt_b561_FRRS1_like"/>
    <property type="match status" value="1"/>
</dbReference>
<dbReference type="GO" id="GO:0016491">
    <property type="term" value="F:oxidoreductase activity"/>
    <property type="evidence" value="ECO:0007669"/>
    <property type="project" value="InterPro"/>
</dbReference>
<dbReference type="CDD" id="cd09631">
    <property type="entry name" value="DOMON_DOH"/>
    <property type="match status" value="1"/>
</dbReference>
<evidence type="ECO:0000256" key="3">
    <source>
        <dbReference type="ARBA" id="ARBA00022443"/>
    </source>
</evidence>
<dbReference type="InterPro" id="IPR017927">
    <property type="entry name" value="FAD-bd_FR_type"/>
</dbReference>
<sequence>MSIMSTRRLAVLVLVALLQLVALTPSASAEIAVPIGTPSADAFQWHHNFYTDDSATPSSDPTVAYGLNYTFYWSVENPNTNNQTLHGLIQLQGQNMKWAWAGIGFGRSMLDAQFIVCHQESSPQYAATGEVEMHEHTTLFKYAPPTQDFGVQIAVPVQGISQNNALMCEFRRPLTPIDSYHTDLSAPMNNMIWAFNPRSGLNPSGLWFTYHEADHRGALEVGLAQGYMFPIDAKSFTKKQVHGFGMMAVWLVLLPFGAFWARYLRSTAHWNMLHLTTQSLGVLGMLIFFIIILTDWINLSRPHAIFGLVLLSFIVVQFVLGVCSLLGLSHQRLNDIRKYVRRAHNTQGFTLLLASVAQVGLGLDTIYPWVEPRGKGAWAVYIGLVAFWLMLFAATEVYFRKSVARDPIKPERYVHPAPGKRGAGNSVAMQKVGHGRSVTTLVDSNATAIPMPNTRLRPELQMYTWDSLNQAIMDGGLFVVANGRYVYAIDEWMTSHPGGQLILHAVNGSDITNDYFRESGYDVEEFVPKRAAPAQVAGRNHGTLPRAPSTRSVSPSEGRAPSSTYGNNSILQELKLAPLMDERDWKLVVRSRRTHVHTRLAIQKLSNLLVGELVPDSNSVSGSANSPAAAEELSPLRDFDPHEYRRYALVENTPLTPLAPIVKFRFCLLYPYDLRANEPEVIYPGQSIEICARINNKLVTRYYCPSGHIGGLSMLEILVKIYPHGAMSQYLFKQKPGQRQVKIRGPFGQPLVSPSRPLSMSVADFIPKHIVFVAGGTGITPFLQLLLLALLPVAEPLRVHADYAAQMEDELTLRRGDRVAVKSHYFDGWAVGVNLRSQQEGAFPVTVTAPRVGIHARITLVHCVKTAGETVMGGEWLEGALLAYPGVLEVHRFIADGTVPEVPLGVTHRAAITDVDLDDIVRRRFGTDDDAEEQQHDNESEDEDVVVKQSRHLYVCGPPGFDSWCVDAVTEIGIDMRNMTILPSDRVL</sequence>
<dbReference type="SUPFAM" id="SSF63380">
    <property type="entry name" value="Riboflavin synthase domain-like"/>
    <property type="match status" value="1"/>
</dbReference>
<proteinExistence type="predicted"/>
<keyword evidence="20" id="KW-1185">Reference proteome</keyword>
<name>A0AAD5TPT2_9FUNG</name>
<evidence type="ECO:0008006" key="21">
    <source>
        <dbReference type="Google" id="ProtNLM"/>
    </source>
</evidence>
<evidence type="ECO:0000259" key="15">
    <source>
        <dbReference type="PROSITE" id="PS50002"/>
    </source>
</evidence>
<evidence type="ECO:0000259" key="18">
    <source>
        <dbReference type="PROSITE" id="PS51384"/>
    </source>
</evidence>
<dbReference type="Gene3D" id="2.30.30.40">
    <property type="entry name" value="SH3 Domains"/>
    <property type="match status" value="1"/>
</dbReference>
<keyword evidence="10 13" id="KW-0472">Membrane</keyword>
<feature type="transmembrane region" description="Helical" evidence="13">
    <location>
        <begin position="241"/>
        <end position="261"/>
    </location>
</feature>
<dbReference type="InterPro" id="IPR036400">
    <property type="entry name" value="Cyt_B5-like_heme/steroid_sf"/>
</dbReference>
<dbReference type="Gene3D" id="2.40.30.10">
    <property type="entry name" value="Translation factors"/>
    <property type="match status" value="1"/>
</dbReference>
<dbReference type="InterPro" id="IPR017938">
    <property type="entry name" value="Riboflavin_synthase-like_b-brl"/>
</dbReference>
<feature type="transmembrane region" description="Helical" evidence="13">
    <location>
        <begin position="273"/>
        <end position="293"/>
    </location>
</feature>
<feature type="compositionally biased region" description="Polar residues" evidence="12">
    <location>
        <begin position="549"/>
        <end position="566"/>
    </location>
</feature>
<evidence type="ECO:0000256" key="9">
    <source>
        <dbReference type="ARBA" id="ARBA00023002"/>
    </source>
</evidence>
<dbReference type="SUPFAM" id="SSF52343">
    <property type="entry name" value="Ferredoxin reductase-like, C-terminal NADP-linked domain"/>
    <property type="match status" value="1"/>
</dbReference>
<dbReference type="InterPro" id="IPR005018">
    <property type="entry name" value="DOMON_domain"/>
</dbReference>
<dbReference type="Gene3D" id="3.10.120.10">
    <property type="entry name" value="Cytochrome b5-like heme/steroid binding domain"/>
    <property type="match status" value="1"/>
</dbReference>
<evidence type="ECO:0000256" key="11">
    <source>
        <dbReference type="PROSITE-ProRule" id="PRU00192"/>
    </source>
</evidence>
<comment type="cofactor">
    <cofactor evidence="1">
        <name>FAD</name>
        <dbReference type="ChEBI" id="CHEBI:57692"/>
    </cofactor>
</comment>
<keyword evidence="4" id="KW-0813">Transport</keyword>
<organism evidence="19 20">
    <name type="scientific">Geranomyces variabilis</name>
    <dbReference type="NCBI Taxonomy" id="109894"/>
    <lineage>
        <taxon>Eukaryota</taxon>
        <taxon>Fungi</taxon>
        <taxon>Fungi incertae sedis</taxon>
        <taxon>Chytridiomycota</taxon>
        <taxon>Chytridiomycota incertae sedis</taxon>
        <taxon>Chytridiomycetes</taxon>
        <taxon>Spizellomycetales</taxon>
        <taxon>Powellomycetaceae</taxon>
        <taxon>Geranomyces</taxon>
    </lineage>
</organism>
<dbReference type="Gene3D" id="3.40.50.80">
    <property type="entry name" value="Nucleotide-binding domain of ferredoxin-NADP reductase (FNR) module"/>
    <property type="match status" value="1"/>
</dbReference>
<comment type="subcellular location">
    <subcellularLocation>
        <location evidence="2">Membrane</location>
    </subcellularLocation>
</comment>
<dbReference type="InterPro" id="IPR001452">
    <property type="entry name" value="SH3_domain"/>
</dbReference>
<comment type="caution">
    <text evidence="19">The sequence shown here is derived from an EMBL/GenBank/DDBJ whole genome shotgun (WGS) entry which is preliminary data.</text>
</comment>
<dbReference type="PANTHER" id="PTHR23130">
    <property type="entry name" value="CYTOCHROME B561 AND DOMON DOMAIN-CONTAINING PROTEIN"/>
    <property type="match status" value="1"/>
</dbReference>
<dbReference type="PROSITE" id="PS50002">
    <property type="entry name" value="SH3"/>
    <property type="match status" value="1"/>
</dbReference>
<dbReference type="Proteomes" id="UP001212152">
    <property type="component" value="Unassembled WGS sequence"/>
</dbReference>
<dbReference type="Pfam" id="PF00970">
    <property type="entry name" value="FAD_binding_6"/>
    <property type="match status" value="1"/>
</dbReference>
<dbReference type="PROSITE" id="PS51384">
    <property type="entry name" value="FAD_FR"/>
    <property type="match status" value="1"/>
</dbReference>
<dbReference type="InterPro" id="IPR045266">
    <property type="entry name" value="DOH_DOMON"/>
</dbReference>
<protein>
    <recommendedName>
        <fullName evidence="21">Cytochrome b5 heme-binding domain-containing protein</fullName>
    </recommendedName>
</protein>
<dbReference type="PANTHER" id="PTHR23130:SF171">
    <property type="entry name" value="OS01G0895300 PROTEIN"/>
    <property type="match status" value="1"/>
</dbReference>
<keyword evidence="5 13" id="KW-0812">Transmembrane</keyword>
<dbReference type="SUPFAM" id="SSF50044">
    <property type="entry name" value="SH3-domain"/>
    <property type="match status" value="1"/>
</dbReference>
<evidence type="ECO:0000256" key="1">
    <source>
        <dbReference type="ARBA" id="ARBA00001974"/>
    </source>
</evidence>
<evidence type="ECO:0000256" key="6">
    <source>
        <dbReference type="ARBA" id="ARBA00022729"/>
    </source>
</evidence>
<keyword evidence="3 11" id="KW-0728">SH3 domain</keyword>
<dbReference type="SMART" id="SM00665">
    <property type="entry name" value="B561"/>
    <property type="match status" value="1"/>
</dbReference>
<feature type="domain" description="Cytochrome b561" evidence="17">
    <location>
        <begin position="212"/>
        <end position="401"/>
    </location>
</feature>
<feature type="transmembrane region" description="Helical" evidence="13">
    <location>
        <begin position="349"/>
        <end position="370"/>
    </location>
</feature>
<dbReference type="PROSITE" id="PS50939">
    <property type="entry name" value="CYTOCHROME_B561"/>
    <property type="match status" value="1"/>
</dbReference>
<dbReference type="Pfam" id="PF00173">
    <property type="entry name" value="Cyt-b5"/>
    <property type="match status" value="1"/>
</dbReference>
<dbReference type="InterPro" id="IPR006593">
    <property type="entry name" value="Cyt_b561/ferric_Rdtase_TM"/>
</dbReference>
<dbReference type="InterPro" id="IPR039261">
    <property type="entry name" value="FNR_nucleotide-bd"/>
</dbReference>
<dbReference type="SUPFAM" id="SSF55856">
    <property type="entry name" value="Cytochrome b5-like heme/steroid binding domain"/>
    <property type="match status" value="1"/>
</dbReference>
<dbReference type="PROSITE" id="PS50836">
    <property type="entry name" value="DOMON"/>
    <property type="match status" value="1"/>
</dbReference>
<evidence type="ECO:0000259" key="17">
    <source>
        <dbReference type="PROSITE" id="PS50939"/>
    </source>
</evidence>
<reference evidence="19" key="1">
    <citation type="submission" date="2020-05" db="EMBL/GenBank/DDBJ databases">
        <title>Phylogenomic resolution of chytrid fungi.</title>
        <authorList>
            <person name="Stajich J.E."/>
            <person name="Amses K."/>
            <person name="Simmons R."/>
            <person name="Seto K."/>
            <person name="Myers J."/>
            <person name="Bonds A."/>
            <person name="Quandt C.A."/>
            <person name="Barry K."/>
            <person name="Liu P."/>
            <person name="Grigoriev I."/>
            <person name="Longcore J.E."/>
            <person name="James T.Y."/>
        </authorList>
    </citation>
    <scope>NUCLEOTIDE SEQUENCE</scope>
    <source>
        <strain evidence="19">JEL0379</strain>
    </source>
</reference>
<dbReference type="InterPro" id="IPR008333">
    <property type="entry name" value="Cbr1-like_FAD-bd_dom"/>
</dbReference>
<keyword evidence="8 13" id="KW-1133">Transmembrane helix</keyword>
<evidence type="ECO:0000259" key="16">
    <source>
        <dbReference type="PROSITE" id="PS50836"/>
    </source>
</evidence>
<evidence type="ECO:0000256" key="7">
    <source>
        <dbReference type="ARBA" id="ARBA00022982"/>
    </source>
</evidence>
<evidence type="ECO:0000256" key="4">
    <source>
        <dbReference type="ARBA" id="ARBA00022448"/>
    </source>
</evidence>
<dbReference type="SMART" id="SM00326">
    <property type="entry name" value="SH3"/>
    <property type="match status" value="1"/>
</dbReference>
<dbReference type="InterPro" id="IPR036028">
    <property type="entry name" value="SH3-like_dom_sf"/>
</dbReference>
<feature type="region of interest" description="Disordered" evidence="12">
    <location>
        <begin position="532"/>
        <end position="566"/>
    </location>
</feature>
<dbReference type="Pfam" id="PF14604">
    <property type="entry name" value="SH3_9"/>
    <property type="match status" value="1"/>
</dbReference>
<dbReference type="GO" id="GO:0016020">
    <property type="term" value="C:membrane"/>
    <property type="evidence" value="ECO:0007669"/>
    <property type="project" value="UniProtKB-SubCell"/>
</dbReference>
<gene>
    <name evidence="19" type="ORF">HDU87_001658</name>
</gene>
<evidence type="ECO:0000313" key="19">
    <source>
        <dbReference type="EMBL" id="KAJ3181008.1"/>
    </source>
</evidence>
<evidence type="ECO:0000256" key="14">
    <source>
        <dbReference type="SAM" id="SignalP"/>
    </source>
</evidence>
<feature type="domain" description="DOMON" evidence="16">
    <location>
        <begin position="67"/>
        <end position="196"/>
    </location>
</feature>
<evidence type="ECO:0000256" key="2">
    <source>
        <dbReference type="ARBA" id="ARBA00004370"/>
    </source>
</evidence>
<evidence type="ECO:0000256" key="5">
    <source>
        <dbReference type="ARBA" id="ARBA00022692"/>
    </source>
</evidence>
<feature type="transmembrane region" description="Helical" evidence="13">
    <location>
        <begin position="305"/>
        <end position="328"/>
    </location>
</feature>
<keyword evidence="9" id="KW-0560">Oxidoreductase</keyword>
<keyword evidence="7" id="KW-0249">Electron transport</keyword>
<evidence type="ECO:0000256" key="12">
    <source>
        <dbReference type="SAM" id="MobiDB-lite"/>
    </source>
</evidence>
<evidence type="ECO:0000256" key="10">
    <source>
        <dbReference type="ARBA" id="ARBA00023136"/>
    </source>
</evidence>
<accession>A0AAD5TPT2</accession>
<feature type="domain" description="SH3" evidence="15">
    <location>
        <begin position="792"/>
        <end position="853"/>
    </location>
</feature>
<dbReference type="EMBL" id="JADGJQ010000014">
    <property type="protein sequence ID" value="KAJ3181008.1"/>
    <property type="molecule type" value="Genomic_DNA"/>
</dbReference>
<evidence type="ECO:0000256" key="8">
    <source>
        <dbReference type="ARBA" id="ARBA00022989"/>
    </source>
</evidence>
<evidence type="ECO:0000313" key="20">
    <source>
        <dbReference type="Proteomes" id="UP001212152"/>
    </source>
</evidence>
<feature type="signal peptide" evidence="14">
    <location>
        <begin position="1"/>
        <end position="29"/>
    </location>
</feature>
<dbReference type="Gene3D" id="1.20.120.1770">
    <property type="match status" value="1"/>
</dbReference>
<dbReference type="AlphaFoldDB" id="A0AAD5TPT2"/>
<evidence type="ECO:0000256" key="13">
    <source>
        <dbReference type="SAM" id="Phobius"/>
    </source>
</evidence>
<keyword evidence="6 14" id="KW-0732">Signal</keyword>